<organism evidence="2 3">
    <name type="scientific">Crassaminicella thermophila</name>
    <dbReference type="NCBI Taxonomy" id="2599308"/>
    <lineage>
        <taxon>Bacteria</taxon>
        <taxon>Bacillati</taxon>
        <taxon>Bacillota</taxon>
        <taxon>Clostridia</taxon>
        <taxon>Eubacteriales</taxon>
        <taxon>Clostridiaceae</taxon>
        <taxon>Crassaminicella</taxon>
    </lineage>
</organism>
<dbReference type="AlphaFoldDB" id="A0A5C0SED6"/>
<feature type="transmembrane region" description="Helical" evidence="1">
    <location>
        <begin position="69"/>
        <end position="90"/>
    </location>
</feature>
<proteinExistence type="predicted"/>
<evidence type="ECO:0000313" key="2">
    <source>
        <dbReference type="EMBL" id="QEK11339.1"/>
    </source>
</evidence>
<sequence length="223" mass="24998">MKKGDILWLLCLGLVIAILVIPTTHEAFVHLTKVHPYIMSFFKVAILATMGEFLAIRILSGKFIKPVGVFWRFVIWGFLGMSFALVFPIFDGGVRTAIKIGLIPSFKGSKIHTFATPFFTSAAMNLIFAPTMMGLHRITDTYIELCHGKLSNLKKVCLEDVIDHIDWKGLVGFVYLKTIPFFWIPAHTITFLLPSEYRVLMASFLSIALGGILAFAKKKNQSL</sequence>
<feature type="transmembrane region" description="Helical" evidence="1">
    <location>
        <begin position="37"/>
        <end position="57"/>
    </location>
</feature>
<dbReference type="KEGG" id="crs:FQB35_02555"/>
<protein>
    <recommendedName>
        <fullName evidence="4">Mpv17 / PMP22 family protein</fullName>
    </recommendedName>
</protein>
<dbReference type="RefSeq" id="WP_148808412.1">
    <property type="nucleotide sequence ID" value="NZ_CP042243.1"/>
</dbReference>
<evidence type="ECO:0000313" key="3">
    <source>
        <dbReference type="Proteomes" id="UP000324646"/>
    </source>
</evidence>
<keyword evidence="1" id="KW-1133">Transmembrane helix</keyword>
<keyword evidence="1" id="KW-0812">Transmembrane</keyword>
<evidence type="ECO:0000256" key="1">
    <source>
        <dbReference type="SAM" id="Phobius"/>
    </source>
</evidence>
<feature type="transmembrane region" description="Helical" evidence="1">
    <location>
        <begin position="199"/>
        <end position="216"/>
    </location>
</feature>
<name>A0A5C0SED6_CRATE</name>
<keyword evidence="1" id="KW-0472">Membrane</keyword>
<evidence type="ECO:0008006" key="4">
    <source>
        <dbReference type="Google" id="ProtNLM"/>
    </source>
</evidence>
<dbReference type="OrthoDB" id="1115879at2"/>
<dbReference type="EMBL" id="CP042243">
    <property type="protein sequence ID" value="QEK11339.1"/>
    <property type="molecule type" value="Genomic_DNA"/>
</dbReference>
<feature type="transmembrane region" description="Helical" evidence="1">
    <location>
        <begin position="174"/>
        <end position="193"/>
    </location>
</feature>
<feature type="transmembrane region" description="Helical" evidence="1">
    <location>
        <begin position="110"/>
        <end position="128"/>
    </location>
</feature>
<accession>A0A5C0SED6</accession>
<keyword evidence="3" id="KW-1185">Reference proteome</keyword>
<gene>
    <name evidence="2" type="ORF">FQB35_02555</name>
</gene>
<dbReference type="Proteomes" id="UP000324646">
    <property type="component" value="Chromosome"/>
</dbReference>
<reference evidence="2 3" key="1">
    <citation type="submission" date="2019-07" db="EMBL/GenBank/DDBJ databases">
        <title>Complete genome of Crassaminicella thermophila SY095.</title>
        <authorList>
            <person name="Li X."/>
        </authorList>
    </citation>
    <scope>NUCLEOTIDE SEQUENCE [LARGE SCALE GENOMIC DNA]</scope>
    <source>
        <strain evidence="2 3">SY095</strain>
    </source>
</reference>